<dbReference type="GO" id="GO:0006508">
    <property type="term" value="P:proteolysis"/>
    <property type="evidence" value="ECO:0007669"/>
    <property type="project" value="UniProtKB-KW"/>
</dbReference>
<evidence type="ECO:0000256" key="6">
    <source>
        <dbReference type="ARBA" id="ARBA00023157"/>
    </source>
</evidence>
<dbReference type="Pfam" id="PF00031">
    <property type="entry name" value="Cystatin"/>
    <property type="match status" value="1"/>
</dbReference>
<dbReference type="InterPro" id="IPR000668">
    <property type="entry name" value="Peptidase_C1A_C"/>
</dbReference>
<dbReference type="GO" id="GO:0008234">
    <property type="term" value="F:cysteine-type peptidase activity"/>
    <property type="evidence" value="ECO:0007669"/>
    <property type="project" value="UniProtKB-KW"/>
</dbReference>
<dbReference type="SMART" id="SM00645">
    <property type="entry name" value="Pept_C1"/>
    <property type="match status" value="1"/>
</dbReference>
<evidence type="ECO:0000256" key="3">
    <source>
        <dbReference type="ARBA" id="ARBA00022801"/>
    </source>
</evidence>
<feature type="domain" description="Cystatin" evidence="7">
    <location>
        <begin position="402"/>
        <end position="507"/>
    </location>
</feature>
<evidence type="ECO:0000313" key="11">
    <source>
        <dbReference type="Proteomes" id="UP000007151"/>
    </source>
</evidence>
<evidence type="ECO:0000259" key="8">
    <source>
        <dbReference type="SMART" id="SM00645"/>
    </source>
</evidence>
<feature type="domain" description="Cathepsin propeptide inhibitor" evidence="9">
    <location>
        <begin position="526"/>
        <end position="584"/>
    </location>
</feature>
<evidence type="ECO:0000259" key="7">
    <source>
        <dbReference type="SMART" id="SM00043"/>
    </source>
</evidence>
<dbReference type="InterPro" id="IPR013128">
    <property type="entry name" value="Peptidase_C1A"/>
</dbReference>
<dbReference type="Proteomes" id="UP000007151">
    <property type="component" value="Unassembled WGS sequence"/>
</dbReference>
<keyword evidence="3" id="KW-0378">Hydrolase</keyword>
<dbReference type="GO" id="GO:0004869">
    <property type="term" value="F:cysteine-type endopeptidase inhibitor activity"/>
    <property type="evidence" value="ECO:0007669"/>
    <property type="project" value="InterPro"/>
</dbReference>
<dbReference type="InParanoid" id="A0A212EQ85"/>
<dbReference type="InterPro" id="IPR000169">
    <property type="entry name" value="Pept_cys_AS"/>
</dbReference>
<evidence type="ECO:0000256" key="2">
    <source>
        <dbReference type="ARBA" id="ARBA00022670"/>
    </source>
</evidence>
<keyword evidence="2" id="KW-0645">Protease</keyword>
<evidence type="ECO:0000256" key="1">
    <source>
        <dbReference type="ARBA" id="ARBA00008455"/>
    </source>
</evidence>
<evidence type="ECO:0000259" key="9">
    <source>
        <dbReference type="SMART" id="SM00848"/>
    </source>
</evidence>
<dbReference type="SUPFAM" id="SSF54001">
    <property type="entry name" value="Cysteine proteinases"/>
    <property type="match status" value="1"/>
</dbReference>
<dbReference type="STRING" id="278856.A0A212EQ85"/>
<sequence length="704" mass="81578">MHIDGCQTQSSDKILHCNAQVWVQPWIQSSKEIEIKCEKNSEESKGDLENDKFSSDRIKRQITHDEDDIDEDTKYYYADRAVHYINEKESTNNLNKLITIHAFESSTNMGVNMIKMYIEIGLTYCLRHEDEAELQNCEELSGIYHKLCYVRLWPSPDDELVVQSLAVVCDDERDFKSVTGLSITNLIKEAVKELESSPKIKNKLVHLGEPHVVPSLDSRKPTQLSFIVRATNCSKYVDIEKDRFQCYIDNSRLPKPCTSSIWMAANTKKIRKVTTRCSRSLPNRSRRSLSFDTTNTTSDEKLIQGMVRESLDKLEMSSLLNYKQKLLQINSFMTNITRGRLTTIDFDVAYTTCLKYEWVDNMTACEIIEHLPRRHCISQVRERLWIQNGREITVNCDDDETPLESHIEYETADNGMALANEALKHIEAKYPHPNKQKIVRVFSLEKQQVAGLHFRLKLEVGITDCLALSAKKDCKLTKNMSTNKFCRVNIWLRPWSEHPPLYRVICDYQDEASHEFFFEVQAERLFSDFLTTYMPDYIDNKSEMVKRYNIFKDNVKRIHELNIHERGTATYGVTRYSDLTYDEFVSKYMGLKTHMRNENLIPMRQADIPEVALPENFDWREYNAVTEVKDQGSCGSCWAFSVTGNIEGQYKIQNDELVSLSEQELVDCDKLDDGCNGGLPDNAYRYILSASYFSQHQTCVYAGV</sequence>
<name>A0A212EQ85_DANPL</name>
<evidence type="ECO:0000256" key="4">
    <source>
        <dbReference type="ARBA" id="ARBA00022807"/>
    </source>
</evidence>
<dbReference type="KEGG" id="dpl:KGM_214724A"/>
<protein>
    <submittedName>
        <fullName evidence="10">Cysteine proteinase inhibitor</fullName>
    </submittedName>
</protein>
<dbReference type="InterPro" id="IPR000010">
    <property type="entry name" value="Cystatin_dom"/>
</dbReference>
<comment type="similarity">
    <text evidence="1">Belongs to the peptidase C1 family.</text>
</comment>
<evidence type="ECO:0000256" key="5">
    <source>
        <dbReference type="ARBA" id="ARBA00023145"/>
    </source>
</evidence>
<reference evidence="10 11" key="1">
    <citation type="journal article" date="2011" name="Cell">
        <title>The monarch butterfly genome yields insights into long-distance migration.</title>
        <authorList>
            <person name="Zhan S."/>
            <person name="Merlin C."/>
            <person name="Boore J.L."/>
            <person name="Reppert S.M."/>
        </authorList>
    </citation>
    <scope>NUCLEOTIDE SEQUENCE [LARGE SCALE GENOMIC DNA]</scope>
    <source>
        <strain evidence="10">F-2</strain>
    </source>
</reference>
<dbReference type="InterPro" id="IPR013201">
    <property type="entry name" value="Prot_inhib_I29"/>
</dbReference>
<dbReference type="InterPro" id="IPR038765">
    <property type="entry name" value="Papain-like_cys_pep_sf"/>
</dbReference>
<gene>
    <name evidence="10" type="ORF">KGM_214724A</name>
</gene>
<dbReference type="CDD" id="cd00042">
    <property type="entry name" value="CY"/>
    <property type="match status" value="1"/>
</dbReference>
<dbReference type="CDD" id="cd02248">
    <property type="entry name" value="Peptidase_C1A"/>
    <property type="match status" value="1"/>
</dbReference>
<feature type="domain" description="Cystatin" evidence="7">
    <location>
        <begin position="288"/>
        <end position="397"/>
    </location>
</feature>
<dbReference type="EMBL" id="AGBW02013292">
    <property type="protein sequence ID" value="OWR43645.1"/>
    <property type="molecule type" value="Genomic_DNA"/>
</dbReference>
<evidence type="ECO:0000313" key="10">
    <source>
        <dbReference type="EMBL" id="OWR43645.1"/>
    </source>
</evidence>
<dbReference type="Pfam" id="PF08246">
    <property type="entry name" value="Inhibitor_I29"/>
    <property type="match status" value="1"/>
</dbReference>
<dbReference type="PANTHER" id="PTHR12411">
    <property type="entry name" value="CYSTEINE PROTEASE FAMILY C1-RELATED"/>
    <property type="match status" value="1"/>
</dbReference>
<comment type="caution">
    <text evidence="10">The sequence shown here is derived from an EMBL/GenBank/DDBJ whole genome shotgun (WGS) entry which is preliminary data.</text>
</comment>
<dbReference type="SMART" id="SM00043">
    <property type="entry name" value="CY"/>
    <property type="match status" value="2"/>
</dbReference>
<dbReference type="InterPro" id="IPR039417">
    <property type="entry name" value="Peptidase_C1A_papain-like"/>
</dbReference>
<accession>A0A212EQ85</accession>
<dbReference type="Gene3D" id="3.10.450.10">
    <property type="match status" value="4"/>
</dbReference>
<feature type="non-terminal residue" evidence="10">
    <location>
        <position position="704"/>
    </location>
</feature>
<dbReference type="Gene3D" id="3.90.70.10">
    <property type="entry name" value="Cysteine proteinases"/>
    <property type="match status" value="1"/>
</dbReference>
<dbReference type="Pfam" id="PF00112">
    <property type="entry name" value="Peptidase_C1"/>
    <property type="match status" value="1"/>
</dbReference>
<dbReference type="PROSITE" id="PS00139">
    <property type="entry name" value="THIOL_PROTEASE_CYS"/>
    <property type="match status" value="1"/>
</dbReference>
<keyword evidence="5" id="KW-0865">Zymogen</keyword>
<organism evidence="10 11">
    <name type="scientific">Danaus plexippus plexippus</name>
    <dbReference type="NCBI Taxonomy" id="278856"/>
    <lineage>
        <taxon>Eukaryota</taxon>
        <taxon>Metazoa</taxon>
        <taxon>Ecdysozoa</taxon>
        <taxon>Arthropoda</taxon>
        <taxon>Hexapoda</taxon>
        <taxon>Insecta</taxon>
        <taxon>Pterygota</taxon>
        <taxon>Neoptera</taxon>
        <taxon>Endopterygota</taxon>
        <taxon>Lepidoptera</taxon>
        <taxon>Glossata</taxon>
        <taxon>Ditrysia</taxon>
        <taxon>Papilionoidea</taxon>
        <taxon>Nymphalidae</taxon>
        <taxon>Danainae</taxon>
        <taxon>Danaini</taxon>
        <taxon>Danaina</taxon>
        <taxon>Danaus</taxon>
        <taxon>Danaus</taxon>
    </lineage>
</organism>
<proteinExistence type="inferred from homology"/>
<feature type="domain" description="Peptidase C1A papain C-terminal" evidence="8">
    <location>
        <begin position="613"/>
        <end position="704"/>
    </location>
</feature>
<keyword evidence="11" id="KW-1185">Reference proteome</keyword>
<dbReference type="InterPro" id="IPR046350">
    <property type="entry name" value="Cystatin_sf"/>
</dbReference>
<keyword evidence="4" id="KW-0788">Thiol protease</keyword>
<dbReference type="SUPFAM" id="SSF54403">
    <property type="entry name" value="Cystatin/monellin"/>
    <property type="match status" value="3"/>
</dbReference>
<keyword evidence="6" id="KW-1015">Disulfide bond</keyword>
<dbReference type="AlphaFoldDB" id="A0A212EQ85"/>
<dbReference type="SMART" id="SM00848">
    <property type="entry name" value="Inhibitor_I29"/>
    <property type="match status" value="1"/>
</dbReference>